<keyword evidence="3" id="KW-1185">Reference proteome</keyword>
<dbReference type="EMBL" id="CP071504">
    <property type="protein sequence ID" value="QSX29507.1"/>
    <property type="molecule type" value="Genomic_DNA"/>
</dbReference>
<dbReference type="KEGG" id="scyp:JYB88_15095"/>
<evidence type="ECO:0000259" key="1">
    <source>
        <dbReference type="Pfam" id="PF12680"/>
    </source>
</evidence>
<accession>A0A975AKM0</accession>
<protein>
    <submittedName>
        <fullName evidence="2">Nuclear transport factor 2 family protein</fullName>
    </submittedName>
</protein>
<name>A0A975AKM0_9GAMM</name>
<dbReference type="InterPro" id="IPR032710">
    <property type="entry name" value="NTF2-like_dom_sf"/>
</dbReference>
<dbReference type="Gene3D" id="3.10.450.50">
    <property type="match status" value="1"/>
</dbReference>
<gene>
    <name evidence="2" type="ORF">JYB88_15095</name>
</gene>
<evidence type="ECO:0000313" key="2">
    <source>
        <dbReference type="EMBL" id="QSX29507.1"/>
    </source>
</evidence>
<dbReference type="RefSeq" id="WP_207324637.1">
    <property type="nucleotide sequence ID" value="NZ_CP071504.1"/>
</dbReference>
<organism evidence="2 3">
    <name type="scientific">Shewanella cyperi</name>
    <dbReference type="NCBI Taxonomy" id="2814292"/>
    <lineage>
        <taxon>Bacteria</taxon>
        <taxon>Pseudomonadati</taxon>
        <taxon>Pseudomonadota</taxon>
        <taxon>Gammaproteobacteria</taxon>
        <taxon>Alteromonadales</taxon>
        <taxon>Shewanellaceae</taxon>
        <taxon>Shewanella</taxon>
    </lineage>
</organism>
<dbReference type="AlphaFoldDB" id="A0A975AKM0"/>
<dbReference type="SUPFAM" id="SSF54427">
    <property type="entry name" value="NTF2-like"/>
    <property type="match status" value="1"/>
</dbReference>
<feature type="domain" description="SnoaL-like" evidence="1">
    <location>
        <begin position="11"/>
        <end position="113"/>
    </location>
</feature>
<evidence type="ECO:0000313" key="3">
    <source>
        <dbReference type="Proteomes" id="UP000663281"/>
    </source>
</evidence>
<dbReference type="Pfam" id="PF12680">
    <property type="entry name" value="SnoaL_2"/>
    <property type="match status" value="1"/>
</dbReference>
<sequence>MKQDQRLVRVIELYRTLDKDNLHLLAEVYADGILFEDPAHRIQGRMALERYFSALYKELDSIHFEIESATRADQYAWLSWTMTLSHPRLASGKSVTVSGASRLNFDEHGMVLHHRDYFDLGALLYEHLPLLGPVVRALKRRFGA</sequence>
<reference evidence="2 3" key="1">
    <citation type="submission" date="2021-03" db="EMBL/GenBank/DDBJ databases">
        <title>Novel species identification of genus Shewanella.</title>
        <authorList>
            <person name="Liu G."/>
            <person name="Zhang Q."/>
        </authorList>
    </citation>
    <scope>NUCLEOTIDE SEQUENCE [LARGE SCALE GENOMIC DNA]</scope>
    <source>
        <strain evidence="2 3">FJAT-53726</strain>
    </source>
</reference>
<dbReference type="Proteomes" id="UP000663281">
    <property type="component" value="Chromosome"/>
</dbReference>
<proteinExistence type="predicted"/>
<dbReference type="InterPro" id="IPR037401">
    <property type="entry name" value="SnoaL-like"/>
</dbReference>